<dbReference type="PANTHER" id="PTHR47052">
    <property type="entry name" value="CONSERVED SERINE PROLINE-RICH PROTEIN (AFU_ORTHOLOGUE AFUA_2G01790)"/>
    <property type="match status" value="1"/>
</dbReference>
<sequence length="268" mass="30884">MDHQSPPMKNGTLFIEALSGRKLKNTELFFKMSPYLTFELAYLKKKLVPDHNGGRNPKWNQSLSMEVRQGRELLRVTCMDKDMMTDDLVGVVEIDVREVVAKGFVDQWFTLRHPKKNKEAGEIRLVIRFMEDDEQEKQERRDVALEVEGLITDQTSLKAPNNNRESPLSSRPVSRSSRINYAGTKHEIDSDEDENFESRYLNQFNAISNSINESLPKPMQIPRPLPPIPVGVEPYDPRKHRTTLKSRQTMDANITPLRGLPALNNRQK</sequence>
<dbReference type="InterPro" id="IPR035892">
    <property type="entry name" value="C2_domain_sf"/>
</dbReference>
<feature type="domain" description="C2" evidence="2">
    <location>
        <begin position="1"/>
        <end position="109"/>
    </location>
</feature>
<feature type="compositionally biased region" description="Polar residues" evidence="1">
    <location>
        <begin position="154"/>
        <end position="163"/>
    </location>
</feature>
<feature type="region of interest" description="Disordered" evidence="1">
    <location>
        <begin position="154"/>
        <end position="175"/>
    </location>
</feature>
<dbReference type="Gene3D" id="2.60.40.150">
    <property type="entry name" value="C2 domain"/>
    <property type="match status" value="1"/>
</dbReference>
<evidence type="ECO:0000256" key="1">
    <source>
        <dbReference type="SAM" id="MobiDB-lite"/>
    </source>
</evidence>
<feature type="region of interest" description="Disordered" evidence="1">
    <location>
        <begin position="227"/>
        <end position="254"/>
    </location>
</feature>
<accession>A0A4P9YDM9</accession>
<dbReference type="Proteomes" id="UP000281549">
    <property type="component" value="Unassembled WGS sequence"/>
</dbReference>
<evidence type="ECO:0000313" key="3">
    <source>
        <dbReference type="EMBL" id="RKP17457.1"/>
    </source>
</evidence>
<evidence type="ECO:0000259" key="2">
    <source>
        <dbReference type="PROSITE" id="PS50004"/>
    </source>
</evidence>
<dbReference type="PANTHER" id="PTHR47052:SF3">
    <property type="entry name" value="INGRESSION PROTEIN 1"/>
    <property type="match status" value="1"/>
</dbReference>
<evidence type="ECO:0000313" key="4">
    <source>
        <dbReference type="Proteomes" id="UP000281549"/>
    </source>
</evidence>
<dbReference type="InterPro" id="IPR000008">
    <property type="entry name" value="C2_dom"/>
</dbReference>
<name>A0A4P9YDM9_ROZAC</name>
<dbReference type="EMBL" id="ML005830">
    <property type="protein sequence ID" value="RKP17457.1"/>
    <property type="molecule type" value="Genomic_DNA"/>
</dbReference>
<reference evidence="4" key="1">
    <citation type="journal article" date="2018" name="Nat. Microbiol.">
        <title>Leveraging single-cell genomics to expand the fungal tree of life.</title>
        <authorList>
            <person name="Ahrendt S.R."/>
            <person name="Quandt C.A."/>
            <person name="Ciobanu D."/>
            <person name="Clum A."/>
            <person name="Salamov A."/>
            <person name="Andreopoulos B."/>
            <person name="Cheng J.F."/>
            <person name="Woyke T."/>
            <person name="Pelin A."/>
            <person name="Henrissat B."/>
            <person name="Reynolds N.K."/>
            <person name="Benny G.L."/>
            <person name="Smith M.E."/>
            <person name="James T.Y."/>
            <person name="Grigoriev I.V."/>
        </authorList>
    </citation>
    <scope>NUCLEOTIDE SEQUENCE [LARGE SCALE GENOMIC DNA]</scope>
    <source>
        <strain evidence="4">CSF55</strain>
    </source>
</reference>
<gene>
    <name evidence="3" type="ORF">ROZALSC1DRAFT_30735</name>
</gene>
<organism evidence="3 4">
    <name type="scientific">Rozella allomycis (strain CSF55)</name>
    <dbReference type="NCBI Taxonomy" id="988480"/>
    <lineage>
        <taxon>Eukaryota</taxon>
        <taxon>Fungi</taxon>
        <taxon>Fungi incertae sedis</taxon>
        <taxon>Cryptomycota</taxon>
        <taxon>Cryptomycota incertae sedis</taxon>
        <taxon>Rozella</taxon>
    </lineage>
</organism>
<dbReference type="InterPro" id="IPR052981">
    <property type="entry name" value="Ingression_C2_domain"/>
</dbReference>
<dbReference type="SUPFAM" id="SSF49562">
    <property type="entry name" value="C2 domain (Calcium/lipid-binding domain, CaLB)"/>
    <property type="match status" value="1"/>
</dbReference>
<dbReference type="SMART" id="SM00239">
    <property type="entry name" value="C2"/>
    <property type="match status" value="1"/>
</dbReference>
<dbReference type="PROSITE" id="PS50004">
    <property type="entry name" value="C2"/>
    <property type="match status" value="1"/>
</dbReference>
<protein>
    <recommendedName>
        <fullName evidence="2">C2 domain-containing protein</fullName>
    </recommendedName>
</protein>
<feature type="compositionally biased region" description="Low complexity" evidence="1">
    <location>
        <begin position="164"/>
        <end position="175"/>
    </location>
</feature>
<dbReference type="Pfam" id="PF00168">
    <property type="entry name" value="C2"/>
    <property type="match status" value="1"/>
</dbReference>
<dbReference type="AlphaFoldDB" id="A0A4P9YDM9"/>
<proteinExistence type="predicted"/>